<dbReference type="PRINTS" id="PR01594">
    <property type="entry name" value="SECBCHAPRONE"/>
</dbReference>
<dbReference type="GO" id="GO:0051262">
    <property type="term" value="P:protein tetramerization"/>
    <property type="evidence" value="ECO:0007669"/>
    <property type="project" value="InterPro"/>
</dbReference>
<keyword evidence="5" id="KW-0963">Cytoplasm</keyword>
<dbReference type="Proteomes" id="UP000325372">
    <property type="component" value="Unassembled WGS sequence"/>
</dbReference>
<evidence type="ECO:0000256" key="4">
    <source>
        <dbReference type="ARBA" id="ARBA00023010"/>
    </source>
</evidence>
<keyword evidence="2 5" id="KW-0813">Transport</keyword>
<keyword evidence="3 5" id="KW-0653">Protein transport</keyword>
<protein>
    <recommendedName>
        <fullName evidence="5">Protein-export protein SecB</fullName>
    </recommendedName>
</protein>
<dbReference type="AlphaFoldDB" id="A0A5N0TBQ6"/>
<dbReference type="InterPro" id="IPR003708">
    <property type="entry name" value="SecB"/>
</dbReference>
<comment type="function">
    <text evidence="5">One of the proteins required for the normal export of preproteins out of the cell cytoplasm. It is a molecular chaperone that binds to a subset of precursor proteins, maintaining them in a translocation-competent state. It also specifically binds to its receptor SecA.</text>
</comment>
<proteinExistence type="inferred from homology"/>
<organism evidence="6 7">
    <name type="scientific">Marinihelvus fidelis</name>
    <dbReference type="NCBI Taxonomy" id="2613842"/>
    <lineage>
        <taxon>Bacteria</taxon>
        <taxon>Pseudomonadati</taxon>
        <taxon>Pseudomonadota</taxon>
        <taxon>Gammaproteobacteria</taxon>
        <taxon>Chromatiales</taxon>
        <taxon>Wenzhouxiangellaceae</taxon>
        <taxon>Marinihelvus</taxon>
    </lineage>
</organism>
<dbReference type="GO" id="GO:0051082">
    <property type="term" value="F:unfolded protein binding"/>
    <property type="evidence" value="ECO:0007669"/>
    <property type="project" value="InterPro"/>
</dbReference>
<evidence type="ECO:0000256" key="5">
    <source>
        <dbReference type="HAMAP-Rule" id="MF_00821"/>
    </source>
</evidence>
<dbReference type="NCBIfam" id="TIGR00809">
    <property type="entry name" value="secB"/>
    <property type="match status" value="1"/>
</dbReference>
<accession>A0A5N0TBQ6</accession>
<dbReference type="GO" id="GO:0015031">
    <property type="term" value="P:protein transport"/>
    <property type="evidence" value="ECO:0007669"/>
    <property type="project" value="UniProtKB-UniRule"/>
</dbReference>
<evidence type="ECO:0000256" key="3">
    <source>
        <dbReference type="ARBA" id="ARBA00022927"/>
    </source>
</evidence>
<dbReference type="PANTHER" id="PTHR36918">
    <property type="match status" value="1"/>
</dbReference>
<evidence type="ECO:0000256" key="2">
    <source>
        <dbReference type="ARBA" id="ARBA00022448"/>
    </source>
</evidence>
<dbReference type="RefSeq" id="WP_150863644.1">
    <property type="nucleotide sequence ID" value="NZ_VYXP01000004.1"/>
</dbReference>
<gene>
    <name evidence="5 6" type="primary">secB</name>
    <name evidence="6" type="ORF">F3N42_06655</name>
</gene>
<dbReference type="Pfam" id="PF02556">
    <property type="entry name" value="SecB"/>
    <property type="match status" value="1"/>
</dbReference>
<evidence type="ECO:0000256" key="1">
    <source>
        <dbReference type="ARBA" id="ARBA00009990"/>
    </source>
</evidence>
<keyword evidence="5" id="KW-0143">Chaperone</keyword>
<comment type="subcellular location">
    <subcellularLocation>
        <location evidence="5">Cytoplasm</location>
    </subcellularLocation>
</comment>
<comment type="subunit">
    <text evidence="5">Homotetramer, a dimer of dimers. One homotetramer interacts with 1 SecA dimer.</text>
</comment>
<evidence type="ECO:0000313" key="7">
    <source>
        <dbReference type="Proteomes" id="UP000325372"/>
    </source>
</evidence>
<dbReference type="GO" id="GO:0005737">
    <property type="term" value="C:cytoplasm"/>
    <property type="evidence" value="ECO:0007669"/>
    <property type="project" value="UniProtKB-SubCell"/>
</dbReference>
<keyword evidence="7" id="KW-1185">Reference proteome</keyword>
<dbReference type="HAMAP" id="MF_00821">
    <property type="entry name" value="SecB"/>
    <property type="match status" value="1"/>
</dbReference>
<dbReference type="PANTHER" id="PTHR36918:SF1">
    <property type="entry name" value="PROTEIN-EXPORT PROTEIN SECB"/>
    <property type="match status" value="1"/>
</dbReference>
<sequence length="169" mass="18121">MAEEQNEIPAAAAEQPATGARFQLQKLYVKDVSFEVPGAPQVFQEEGAAEIKLNLAQRVNNVGEGLYEVVLSVTVTATSKDKTAYLAEVHQAGLFGINGLEEAQLQAALNTLCPHSLFPYAARTITGLVADGGFPPLVLQPINFDHVYQQRLQEAQMQQAAGDIEAGNA</sequence>
<comment type="caution">
    <text evidence="6">The sequence shown here is derived from an EMBL/GenBank/DDBJ whole genome shotgun (WGS) entry which is preliminary data.</text>
</comment>
<dbReference type="InterPro" id="IPR035958">
    <property type="entry name" value="SecB-like_sf"/>
</dbReference>
<keyword evidence="4 5" id="KW-0811">Translocation</keyword>
<dbReference type="SUPFAM" id="SSF54611">
    <property type="entry name" value="SecB-like"/>
    <property type="match status" value="1"/>
</dbReference>
<dbReference type="NCBIfam" id="NF004393">
    <property type="entry name" value="PRK05751.1-4"/>
    <property type="match status" value="1"/>
</dbReference>
<dbReference type="EMBL" id="VYXP01000004">
    <property type="protein sequence ID" value="KAA9131854.1"/>
    <property type="molecule type" value="Genomic_DNA"/>
</dbReference>
<evidence type="ECO:0000313" key="6">
    <source>
        <dbReference type="EMBL" id="KAA9131854.1"/>
    </source>
</evidence>
<comment type="similarity">
    <text evidence="1 5">Belongs to the SecB family.</text>
</comment>
<name>A0A5N0TBQ6_9GAMM</name>
<dbReference type="GO" id="GO:0006457">
    <property type="term" value="P:protein folding"/>
    <property type="evidence" value="ECO:0007669"/>
    <property type="project" value="UniProtKB-UniRule"/>
</dbReference>
<reference evidence="6 7" key="1">
    <citation type="submission" date="2019-09" db="EMBL/GenBank/DDBJ databases">
        <title>Wenzhouxiangella sp. Genome sequencing and assembly.</title>
        <authorList>
            <person name="Zhang R."/>
        </authorList>
    </citation>
    <scope>NUCLEOTIDE SEQUENCE [LARGE SCALE GENOMIC DNA]</scope>
    <source>
        <strain evidence="6 7">W260</strain>
    </source>
</reference>
<dbReference type="Gene3D" id="3.10.420.10">
    <property type="entry name" value="SecB-like"/>
    <property type="match status" value="1"/>
</dbReference>